<dbReference type="Pfam" id="PF00588">
    <property type="entry name" value="SpoU_methylase"/>
    <property type="match status" value="1"/>
</dbReference>
<dbReference type="InterPro" id="IPR029026">
    <property type="entry name" value="tRNA_m1G_MTases_N"/>
</dbReference>
<dbReference type="STRING" id="1306947.J120_04490"/>
<dbReference type="GO" id="GO:0006396">
    <property type="term" value="P:RNA processing"/>
    <property type="evidence" value="ECO:0007669"/>
    <property type="project" value="InterPro"/>
</dbReference>
<dbReference type="GO" id="GO:0005829">
    <property type="term" value="C:cytosol"/>
    <property type="evidence" value="ECO:0007669"/>
    <property type="project" value="TreeGrafter"/>
</dbReference>
<dbReference type="SUPFAM" id="SSF75217">
    <property type="entry name" value="alpha/beta knot"/>
    <property type="match status" value="1"/>
</dbReference>
<reference evidence="4 5" key="1">
    <citation type="journal article" date="2013" name="Proc. Natl. Acad. Sci. U.S.A.">
        <title>Candidate phylum TM6 genome recovered from a hospital sink biofilm provides genomic insights into this uncultivated phylum.</title>
        <authorList>
            <person name="McLean J.S."/>
            <person name="Lombardo M.J."/>
            <person name="Badger J.H."/>
            <person name="Edlund A."/>
            <person name="Novotny M."/>
            <person name="Yee-Greenbaum J."/>
            <person name="Vyahhi N."/>
            <person name="Hall A.P."/>
            <person name="Yang Y."/>
            <person name="Dupont C.L."/>
            <person name="Ziegler M.G."/>
            <person name="Chitsaz H."/>
            <person name="Allen A.E."/>
            <person name="Yooseph S."/>
            <person name="Tesler G."/>
            <person name="Pevzner P.A."/>
            <person name="Friedman R.M."/>
            <person name="Nealson K.H."/>
            <person name="Venter J.C."/>
            <person name="Lasken R.S."/>
        </authorList>
    </citation>
    <scope>NUCLEOTIDE SEQUENCE [LARGE SCALE GENOMIC DNA]</scope>
    <source>
        <strain evidence="4 5">TM6SC1</strain>
    </source>
</reference>
<comment type="caution">
    <text evidence="4">The sequence shown here is derived from an EMBL/GenBank/DDBJ whole genome shotgun (WGS) entry which is preliminary data.</text>
</comment>
<evidence type="ECO:0000313" key="5">
    <source>
        <dbReference type="Proteomes" id="UP000032214"/>
    </source>
</evidence>
<dbReference type="Gene3D" id="3.30.1330.30">
    <property type="match status" value="1"/>
</dbReference>
<dbReference type="Gene3D" id="3.40.1280.10">
    <property type="match status" value="1"/>
</dbReference>
<dbReference type="InterPro" id="IPR001537">
    <property type="entry name" value="SpoU_MeTrfase"/>
</dbReference>
<dbReference type="SMART" id="SM00967">
    <property type="entry name" value="SpoU_sub_bind"/>
    <property type="match status" value="1"/>
</dbReference>
<dbReference type="GO" id="GO:0008173">
    <property type="term" value="F:RNA methyltransferase activity"/>
    <property type="evidence" value="ECO:0007669"/>
    <property type="project" value="InterPro"/>
</dbReference>
<dbReference type="Pfam" id="PF08032">
    <property type="entry name" value="SpoU_sub_bind"/>
    <property type="match status" value="1"/>
</dbReference>
<dbReference type="GO" id="GO:0032259">
    <property type="term" value="P:methylation"/>
    <property type="evidence" value="ECO:0007669"/>
    <property type="project" value="UniProtKB-KW"/>
</dbReference>
<gene>
    <name evidence="4" type="ORF">J120_04490</name>
</gene>
<dbReference type="InterPro" id="IPR013123">
    <property type="entry name" value="SpoU_subst-bd"/>
</dbReference>
<dbReference type="EMBL" id="ARQD01000004">
    <property type="protein sequence ID" value="KIX84968.1"/>
    <property type="molecule type" value="Genomic_DNA"/>
</dbReference>
<dbReference type="PANTHER" id="PTHR46429">
    <property type="entry name" value="23S RRNA (GUANOSINE-2'-O-)-METHYLTRANSFERASE RLMB"/>
    <property type="match status" value="1"/>
</dbReference>
<evidence type="ECO:0000313" key="4">
    <source>
        <dbReference type="EMBL" id="KIX84968.1"/>
    </source>
</evidence>
<keyword evidence="1" id="KW-0489">Methyltransferase</keyword>
<evidence type="ECO:0000256" key="1">
    <source>
        <dbReference type="ARBA" id="ARBA00022603"/>
    </source>
</evidence>
<organism evidence="4 5">
    <name type="scientific">candidate division TM6 bacterium JCVI TM6SC1</name>
    <dbReference type="NCBI Taxonomy" id="1306947"/>
    <lineage>
        <taxon>Bacteria</taxon>
        <taxon>Candidatus Babelota</taxon>
        <taxon>Vermiphilus</taxon>
    </lineage>
</organism>
<evidence type="ECO:0000259" key="3">
    <source>
        <dbReference type="SMART" id="SM00967"/>
    </source>
</evidence>
<dbReference type="SUPFAM" id="SSF55315">
    <property type="entry name" value="L30e-like"/>
    <property type="match status" value="1"/>
</dbReference>
<dbReference type="InterPro" id="IPR029028">
    <property type="entry name" value="Alpha/beta_knot_MTases"/>
</dbReference>
<feature type="domain" description="RNA 2-O ribose methyltransferase substrate binding" evidence="3">
    <location>
        <begin position="10"/>
        <end position="85"/>
    </location>
</feature>
<dbReference type="InterPro" id="IPR004441">
    <property type="entry name" value="rRNA_MeTrfase_TrmH"/>
</dbReference>
<dbReference type="AlphaFoldDB" id="A0A0D2JKP2"/>
<keyword evidence="5" id="KW-1185">Reference proteome</keyword>
<dbReference type="Proteomes" id="UP000032214">
    <property type="component" value="Unassembled WGS sequence"/>
</dbReference>
<evidence type="ECO:0000256" key="2">
    <source>
        <dbReference type="ARBA" id="ARBA00022679"/>
    </source>
</evidence>
<dbReference type="GO" id="GO:0003723">
    <property type="term" value="F:RNA binding"/>
    <property type="evidence" value="ECO:0007669"/>
    <property type="project" value="InterPro"/>
</dbReference>
<name>A0A0D2JKP2_9BACT</name>
<dbReference type="InterPro" id="IPR029064">
    <property type="entry name" value="Ribosomal_eL30-like_sf"/>
</dbReference>
<dbReference type="CDD" id="cd18103">
    <property type="entry name" value="SpoU-like_RlmB"/>
    <property type="match status" value="1"/>
</dbReference>
<accession>A0A0D2JKP2</accession>
<protein>
    <recommendedName>
        <fullName evidence="3">RNA 2-O ribose methyltransferase substrate binding domain-containing protein</fullName>
    </recommendedName>
</protein>
<dbReference type="eggNOG" id="COG0566">
    <property type="taxonomic scope" value="Bacteria"/>
</dbReference>
<proteinExistence type="predicted"/>
<sequence length="244" mass="26152">MNSTLHPDQLVFGIHPVVELLKAKRRSVFSIYTTKPRPKGWSVVEPLIGVRSVQVKYVTRDVLTRMAGTTEHQGIVAIAQPFKFRTNCFTADKSPFVIVLDSIQDPRNLGAIIRSAYCTGASGVVMIRKASAPLSGVAFKASAGLAEHTEIWLAPSTSAAMQALKSAGYTLYLAMLGGKNATSVSYQGPVAVVIGNEEVGISKNLTTYGTPIELPQRTTTISYNASVAAGILLFLIANQKKLIS</sequence>
<keyword evidence="2" id="KW-0808">Transferase</keyword>
<dbReference type="PANTHER" id="PTHR46429:SF1">
    <property type="entry name" value="23S RRNA (GUANOSINE-2'-O-)-METHYLTRANSFERASE RLMB"/>
    <property type="match status" value="1"/>
</dbReference>